<organism evidence="2 3">
    <name type="scientific">Chitinibacter fontanus</name>
    <dbReference type="NCBI Taxonomy" id="1737446"/>
    <lineage>
        <taxon>Bacteria</taxon>
        <taxon>Pseudomonadati</taxon>
        <taxon>Pseudomonadota</taxon>
        <taxon>Betaproteobacteria</taxon>
        <taxon>Neisseriales</taxon>
        <taxon>Chitinibacteraceae</taxon>
        <taxon>Chitinibacter</taxon>
    </lineage>
</organism>
<evidence type="ECO:0000256" key="1">
    <source>
        <dbReference type="SAM" id="SignalP"/>
    </source>
</evidence>
<feature type="signal peptide" evidence="1">
    <location>
        <begin position="1"/>
        <end position="23"/>
    </location>
</feature>
<evidence type="ECO:0000313" key="3">
    <source>
        <dbReference type="Proteomes" id="UP000510822"/>
    </source>
</evidence>
<keyword evidence="1" id="KW-0732">Signal</keyword>
<proteinExistence type="predicted"/>
<keyword evidence="3" id="KW-1185">Reference proteome</keyword>
<evidence type="ECO:0000313" key="2">
    <source>
        <dbReference type="EMBL" id="QLI81776.1"/>
    </source>
</evidence>
<dbReference type="EMBL" id="CP058952">
    <property type="protein sequence ID" value="QLI81776.1"/>
    <property type="molecule type" value="Genomic_DNA"/>
</dbReference>
<reference evidence="2 3" key="1">
    <citation type="journal article" date="2016" name="Int. J. Syst. Evol. Microbiol.">
        <title>Chitinibacter fontanus sp. nov., isolated from a spring.</title>
        <authorList>
            <person name="Sheu S.Y."/>
            <person name="Li Y.S."/>
            <person name="Young C.C."/>
            <person name="Chen W.M."/>
        </authorList>
    </citation>
    <scope>NUCLEOTIDE SEQUENCE [LARGE SCALE GENOMIC DNA]</scope>
    <source>
        <strain evidence="2 3">STM-7</strain>
    </source>
</reference>
<dbReference type="Gene3D" id="3.40.190.10">
    <property type="entry name" value="Periplasmic binding protein-like II"/>
    <property type="match status" value="2"/>
</dbReference>
<protein>
    <submittedName>
        <fullName evidence="2">Transporter substrate-binding domain-containing protein</fullName>
    </submittedName>
</protein>
<dbReference type="AlphaFoldDB" id="A0A7D5VA06"/>
<sequence>MSRLYQFFAITFFSALLSAPLQAHGPSVSITLANGEWPPFLGEQLPNYGLGSQVVSRAFALRGVQVNYVFLPWKRALEESRRGRYAGTLLWSLNADRKNSFLVSDPVYRSKTVLMQHSNQPLSWQTLADLKGKTLGVTNGYSYGEQWEALAKAGVFRTDVGNTDLQNLAKLLSQRIDGFPCEAIVCQYLIAQHFPPITRQILTMSINHVHEENMHLLLNKSLPNGNWLMTQFNLGLSQLQRTGELAKLIRNEPVPIPIGLAH</sequence>
<dbReference type="PANTHER" id="PTHR35936:SF25">
    <property type="entry name" value="ABC TRANSPORTER SUBSTRATE-BINDING PROTEIN"/>
    <property type="match status" value="1"/>
</dbReference>
<dbReference type="RefSeq" id="WP_180305884.1">
    <property type="nucleotide sequence ID" value="NZ_CP058952.1"/>
</dbReference>
<dbReference type="KEGG" id="cfon:HZU75_09645"/>
<accession>A0A7D5VA06</accession>
<gene>
    <name evidence="2" type="ORF">HZU75_09645</name>
</gene>
<name>A0A7D5VA06_9NEIS</name>
<dbReference type="PANTHER" id="PTHR35936">
    <property type="entry name" value="MEMBRANE-BOUND LYTIC MUREIN TRANSGLYCOSYLASE F"/>
    <property type="match status" value="1"/>
</dbReference>
<dbReference type="SUPFAM" id="SSF53850">
    <property type="entry name" value="Periplasmic binding protein-like II"/>
    <property type="match status" value="1"/>
</dbReference>
<feature type="chain" id="PRO_5029015884" evidence="1">
    <location>
        <begin position="24"/>
        <end position="262"/>
    </location>
</feature>
<dbReference type="Proteomes" id="UP000510822">
    <property type="component" value="Chromosome"/>
</dbReference>